<evidence type="ECO:0000313" key="2">
    <source>
        <dbReference type="EMBL" id="GLC48674.1"/>
    </source>
</evidence>
<feature type="compositionally biased region" description="Low complexity" evidence="1">
    <location>
        <begin position="316"/>
        <end position="343"/>
    </location>
</feature>
<sequence>MWRALMSSRFASWVVGMVSIPKARQQQQELDLQRLYILTQLHKGTSQGKSANMQKLLLESRSLEPSTVHREVQAALQLQVAGVAQALHDILQQAGDPAPAAAAMTAAHQRLLRRRERNASGLSKLIAGLTGAASASAATASAAASATSTPPGAGPAAGPGPDSSGEKGAGCNGGGCGSGSGGGAPLSRAQLAAALQRRIGFRVELGPSSVPHPEAGTGLFIRGEARPGAVVAIFPGVMYGRTQLVHMPNFPKVDTDNPYLSCRYDQSIVDSKPWGRGDPGVGPSAAVTSATAATTGTSQFKTGASAAARGSPVTAASAGDGSSSDSNSSSSSSNNNNASSGSDESINSEGFSSSGSSSSSSSSGSGPWWTWAGPLSSALGYLEGRHPLALGHFVNHPGADQSPNVLEASLDLPLDHPALDTAAAAAARPWLRAYLPTLQPPLHYDPYGKDGADEDEDDDDDEEEKEEEEERGDGAKTKTKGSNADARAMALGAGAAGAVTHGSVSRRRLPGELRPEELLSPPGGVVRLLVLVATRGLRDGEELLQNYRLNPHVARPDWYVVHDAEAEQRRWAKIQALDLGFKSRSAAGAGAAAGNGGGGGGGGGAAGG</sequence>
<dbReference type="AlphaFoldDB" id="A0A9W6EXQ1"/>
<feature type="compositionally biased region" description="Low complexity" evidence="1">
    <location>
        <begin position="284"/>
        <end position="298"/>
    </location>
</feature>
<evidence type="ECO:0000313" key="3">
    <source>
        <dbReference type="Proteomes" id="UP001165080"/>
    </source>
</evidence>
<keyword evidence="3" id="KW-1185">Reference proteome</keyword>
<feature type="compositionally biased region" description="Acidic residues" evidence="1">
    <location>
        <begin position="452"/>
        <end position="471"/>
    </location>
</feature>
<name>A0A9W6EXQ1_9CHLO</name>
<feature type="region of interest" description="Disordered" evidence="1">
    <location>
        <begin position="145"/>
        <end position="171"/>
    </location>
</feature>
<feature type="region of interest" description="Disordered" evidence="1">
    <location>
        <begin position="588"/>
        <end position="608"/>
    </location>
</feature>
<feature type="compositionally biased region" description="Low complexity" evidence="1">
    <location>
        <begin position="352"/>
        <end position="366"/>
    </location>
</feature>
<reference evidence="2 3" key="1">
    <citation type="journal article" date="2023" name="Commun. Biol.">
        <title>Reorganization of the ancestral sex-determining regions during the evolution of trioecy in Pleodorina starrii.</title>
        <authorList>
            <person name="Takahashi K."/>
            <person name="Suzuki S."/>
            <person name="Kawai-Toyooka H."/>
            <person name="Yamamoto K."/>
            <person name="Hamaji T."/>
            <person name="Ootsuki R."/>
            <person name="Yamaguchi H."/>
            <person name="Kawachi M."/>
            <person name="Higashiyama T."/>
            <person name="Nozaki H."/>
        </authorList>
    </citation>
    <scope>NUCLEOTIDE SEQUENCE [LARGE SCALE GENOMIC DNA]</scope>
    <source>
        <strain evidence="2 3">NIES-4479</strain>
    </source>
</reference>
<protein>
    <recommendedName>
        <fullName evidence="4">SET domain-containing protein</fullName>
    </recommendedName>
</protein>
<feature type="region of interest" description="Disordered" evidence="1">
    <location>
        <begin position="441"/>
        <end position="483"/>
    </location>
</feature>
<feature type="region of interest" description="Disordered" evidence="1">
    <location>
        <begin position="270"/>
        <end position="366"/>
    </location>
</feature>
<feature type="compositionally biased region" description="Gly residues" evidence="1">
    <location>
        <begin position="591"/>
        <end position="608"/>
    </location>
</feature>
<evidence type="ECO:0000256" key="1">
    <source>
        <dbReference type="SAM" id="MobiDB-lite"/>
    </source>
</evidence>
<organism evidence="2 3">
    <name type="scientific">Pleodorina starrii</name>
    <dbReference type="NCBI Taxonomy" id="330485"/>
    <lineage>
        <taxon>Eukaryota</taxon>
        <taxon>Viridiplantae</taxon>
        <taxon>Chlorophyta</taxon>
        <taxon>core chlorophytes</taxon>
        <taxon>Chlorophyceae</taxon>
        <taxon>CS clade</taxon>
        <taxon>Chlamydomonadales</taxon>
        <taxon>Volvocaceae</taxon>
        <taxon>Pleodorina</taxon>
    </lineage>
</organism>
<proteinExistence type="predicted"/>
<dbReference type="EMBL" id="BRXU01000001">
    <property type="protein sequence ID" value="GLC48674.1"/>
    <property type="molecule type" value="Genomic_DNA"/>
</dbReference>
<dbReference type="InterPro" id="IPR040415">
    <property type="entry name" value="SETD9"/>
</dbReference>
<accession>A0A9W6EXQ1</accession>
<dbReference type="PANTHER" id="PTHR33524:SF1">
    <property type="entry name" value="SET DOMAIN-CONTAINING PROTEIN"/>
    <property type="match status" value="1"/>
</dbReference>
<evidence type="ECO:0008006" key="4">
    <source>
        <dbReference type="Google" id="ProtNLM"/>
    </source>
</evidence>
<gene>
    <name evidence="2" type="primary">PLEST006101</name>
    <name evidence="2" type="ORF">PLESTB_000123900</name>
</gene>
<dbReference type="Proteomes" id="UP001165080">
    <property type="component" value="Unassembled WGS sequence"/>
</dbReference>
<feature type="compositionally biased region" description="Low complexity" evidence="1">
    <location>
        <begin position="145"/>
        <end position="163"/>
    </location>
</feature>
<comment type="caution">
    <text evidence="2">The sequence shown here is derived from an EMBL/GenBank/DDBJ whole genome shotgun (WGS) entry which is preliminary data.</text>
</comment>
<dbReference type="PANTHER" id="PTHR33524">
    <property type="entry name" value="C5ORF35"/>
    <property type="match status" value="1"/>
</dbReference>